<dbReference type="OrthoDB" id="166803at2759"/>
<evidence type="ECO:0000313" key="12">
    <source>
        <dbReference type="EMBL" id="GCE98360.1"/>
    </source>
</evidence>
<evidence type="ECO:0000256" key="7">
    <source>
        <dbReference type="ARBA" id="ARBA00022989"/>
    </source>
</evidence>
<evidence type="ECO:0000256" key="6">
    <source>
        <dbReference type="ARBA" id="ARBA00022692"/>
    </source>
</evidence>
<dbReference type="GO" id="GO:0000022">
    <property type="term" value="P:mitotic spindle elongation"/>
    <property type="evidence" value="ECO:0007669"/>
    <property type="project" value="TreeGrafter"/>
</dbReference>
<dbReference type="GO" id="GO:0016192">
    <property type="term" value="P:vesicle-mediated transport"/>
    <property type="evidence" value="ECO:0007669"/>
    <property type="project" value="TreeGrafter"/>
</dbReference>
<dbReference type="InterPro" id="IPR032816">
    <property type="entry name" value="VTT_dom"/>
</dbReference>
<comment type="function">
    <text evidence="1">Golgi membrane protein involved in vesicular trafficking and spindle migration.</text>
</comment>
<evidence type="ECO:0000256" key="8">
    <source>
        <dbReference type="ARBA" id="ARBA00023034"/>
    </source>
</evidence>
<comment type="subcellular location">
    <subcellularLocation>
        <location evidence="2">Golgi apparatus membrane</location>
        <topology evidence="2">Multi-pass membrane protein</topology>
    </subcellularLocation>
</comment>
<evidence type="ECO:0000256" key="5">
    <source>
        <dbReference type="ARBA" id="ARBA00020673"/>
    </source>
</evidence>
<comment type="caution">
    <text evidence="12">The sequence shown here is derived from an EMBL/GenBank/DDBJ whole genome shotgun (WGS) entry which is preliminary data.</text>
</comment>
<proteinExistence type="inferred from homology"/>
<reference evidence="12 13" key="1">
    <citation type="submission" date="2019-01" db="EMBL/GenBank/DDBJ databases">
        <title>Draft Genome Sequencing of Zygosaccharomyces mellis Ca-7.</title>
        <authorList>
            <person name="Shiwa Y."/>
            <person name="Kanesaki Y."/>
            <person name="Ishige T."/>
            <person name="Mura K."/>
            <person name="Hori T."/>
            <person name="Tamura T."/>
        </authorList>
    </citation>
    <scope>NUCLEOTIDE SEQUENCE [LARGE SCALE GENOMIC DNA]</scope>
    <source>
        <strain evidence="12 13">Ca-7</strain>
    </source>
</reference>
<feature type="transmembrane region" description="Helical" evidence="10">
    <location>
        <begin position="244"/>
        <end position="261"/>
    </location>
</feature>
<dbReference type="Pfam" id="PF09335">
    <property type="entry name" value="VTT_dom"/>
    <property type="match status" value="1"/>
</dbReference>
<evidence type="ECO:0000259" key="11">
    <source>
        <dbReference type="Pfam" id="PF09335"/>
    </source>
</evidence>
<evidence type="ECO:0000313" key="13">
    <source>
        <dbReference type="Proteomes" id="UP000301737"/>
    </source>
</evidence>
<feature type="transmembrane region" description="Helical" evidence="10">
    <location>
        <begin position="83"/>
        <end position="106"/>
    </location>
</feature>
<evidence type="ECO:0000256" key="10">
    <source>
        <dbReference type="SAM" id="Phobius"/>
    </source>
</evidence>
<keyword evidence="8" id="KW-0333">Golgi apparatus</keyword>
<keyword evidence="13" id="KW-1185">Reference proteome</keyword>
<feature type="domain" description="VTT" evidence="11">
    <location>
        <begin position="147"/>
        <end position="263"/>
    </location>
</feature>
<comment type="similarity">
    <text evidence="3">Belongs to the TVP38/TMEM64 family.</text>
</comment>
<protein>
    <recommendedName>
        <fullName evidence="4">Golgi apparatus membrane protein TVP38</fullName>
    </recommendedName>
    <alternativeName>
        <fullName evidence="5">Golgi apparatus membrane protein tvp38</fullName>
    </alternativeName>
</protein>
<dbReference type="InterPro" id="IPR051076">
    <property type="entry name" value="Golgi_membrane_TVP38/TMEM64"/>
</dbReference>
<evidence type="ECO:0000256" key="2">
    <source>
        <dbReference type="ARBA" id="ARBA00004653"/>
    </source>
</evidence>
<dbReference type="GO" id="GO:0000139">
    <property type="term" value="C:Golgi membrane"/>
    <property type="evidence" value="ECO:0007669"/>
    <property type="project" value="UniProtKB-SubCell"/>
</dbReference>
<evidence type="ECO:0000256" key="1">
    <source>
        <dbReference type="ARBA" id="ARBA00002978"/>
    </source>
</evidence>
<dbReference type="AlphaFoldDB" id="A0A4C2E2D5"/>
<dbReference type="PANTHER" id="PTHR47549">
    <property type="entry name" value="GOLGI APPARATUS MEMBRANE PROTEIN TVP38-RELATED"/>
    <property type="match status" value="1"/>
</dbReference>
<dbReference type="EMBL" id="BIMX01000004">
    <property type="protein sequence ID" value="GCE98360.1"/>
    <property type="molecule type" value="Genomic_DNA"/>
</dbReference>
<dbReference type="Proteomes" id="UP000301737">
    <property type="component" value="Unassembled WGS sequence"/>
</dbReference>
<keyword evidence="6 10" id="KW-0812">Transmembrane</keyword>
<feature type="transmembrane region" description="Helical" evidence="10">
    <location>
        <begin position="127"/>
        <end position="149"/>
    </location>
</feature>
<dbReference type="PANTHER" id="PTHR47549:SF1">
    <property type="entry name" value="GOLGI APPARATUS MEMBRANE PROTEIN TVP38"/>
    <property type="match status" value="1"/>
</dbReference>
<name>A0A4C2E2D5_9SACH</name>
<feature type="transmembrane region" description="Helical" evidence="10">
    <location>
        <begin position="161"/>
        <end position="182"/>
    </location>
</feature>
<sequence length="332" mass="37215">MSQHLRASSQDASFNLNDIGIPSTSPGPAIASTPVYDEDYDINDNGEEDDFLDIYDLTPRQRLVRHFKRTLFKLMNHYTLLPAWQKVVAIIGGLCALILGILLVVFHTPMLRWLVHTSEELKSQKKTAFVLILLLFCVSFPPLIGFSFLSTSTGLIYGVSFEGWMILTVGSVAGSIASFAIFQTLLRSRAEQLVHTSPRFEAFAAILRENHSYWILALLRLCPFPYSLTNGAVAAVHGLSIRNFSIAQVIASPKLLVYLFIGSRVKNIGESDSTGSKLFDLVSILVTGLLLTFTAWILYFKTRNKYLEIQQLHRYQDHQNHGSVSPDVEFDI</sequence>
<evidence type="ECO:0000256" key="9">
    <source>
        <dbReference type="ARBA" id="ARBA00023136"/>
    </source>
</evidence>
<accession>A0A4C2E2D5</accession>
<organism evidence="12 13">
    <name type="scientific">Zygosaccharomyces mellis</name>
    <dbReference type="NCBI Taxonomy" id="42258"/>
    <lineage>
        <taxon>Eukaryota</taxon>
        <taxon>Fungi</taxon>
        <taxon>Dikarya</taxon>
        <taxon>Ascomycota</taxon>
        <taxon>Saccharomycotina</taxon>
        <taxon>Saccharomycetes</taxon>
        <taxon>Saccharomycetales</taxon>
        <taxon>Saccharomycetaceae</taxon>
        <taxon>Zygosaccharomyces</taxon>
    </lineage>
</organism>
<keyword evidence="9 10" id="KW-0472">Membrane</keyword>
<evidence type="ECO:0000256" key="3">
    <source>
        <dbReference type="ARBA" id="ARBA00008640"/>
    </source>
</evidence>
<evidence type="ECO:0000256" key="4">
    <source>
        <dbReference type="ARBA" id="ARBA00013533"/>
    </source>
</evidence>
<keyword evidence="7 10" id="KW-1133">Transmembrane helix</keyword>
<gene>
    <name evidence="12" type="primary">TVP38</name>
    <name evidence="12" type="ORF">ZYGM_004653</name>
</gene>
<feature type="transmembrane region" description="Helical" evidence="10">
    <location>
        <begin position="281"/>
        <end position="300"/>
    </location>
</feature>